<reference evidence="2 3" key="1">
    <citation type="submission" date="2019-02" db="EMBL/GenBank/DDBJ databases">
        <authorList>
            <person name="Li S.-H."/>
        </authorList>
    </citation>
    <scope>NUCLEOTIDE SEQUENCE [LARGE SCALE GENOMIC DNA]</scope>
    <source>
        <strain evidence="2 3">IMCC14385</strain>
    </source>
</reference>
<dbReference type="OrthoDB" id="9786424at2"/>
<dbReference type="RefSeq" id="WP_152660304.1">
    <property type="nucleotide sequence ID" value="NZ_CP036422.1"/>
</dbReference>
<gene>
    <name evidence="2" type="ORF">EY643_00190</name>
</gene>
<accession>A0A5P9NEP7</accession>
<dbReference type="CDD" id="cd20169">
    <property type="entry name" value="Peptidase_M90_mtfA"/>
    <property type="match status" value="1"/>
</dbReference>
<sequence length="289" mass="32765">MATVIFLLIVAAGFALFLYQTFWRDKLIRRRPFSPAWRGILEKNVPVYQQLEASERVRLEQLIQLFLAEKEFYGCDGLDLTDEIRITIAGQACLLLLGRGWQIYPGLMSVLVYPTAFIAEREVRDEDGTVSYAGHQLLGESWSNGKVILSWDDVTRGGRDFHDGHNVVLHEFAHQLDGLSGATNGAPPLGGSNHDTWAQVFSDNYDDLRARSARGLPTVLDSYGSTNPAEFFAVATEAFYERPSALERVRPDLYAELQRYYRVEPKRWEREYTPPPRSNSAANWPGECD</sequence>
<dbReference type="KEGG" id="halc:EY643_00190"/>
<dbReference type="PANTHER" id="PTHR30164:SF2">
    <property type="entry name" value="PROTEIN MTFA"/>
    <property type="match status" value="1"/>
</dbReference>
<dbReference type="GO" id="GO:0008237">
    <property type="term" value="F:metallopeptidase activity"/>
    <property type="evidence" value="ECO:0007669"/>
    <property type="project" value="InterPro"/>
</dbReference>
<dbReference type="Proteomes" id="UP000326287">
    <property type="component" value="Chromosome"/>
</dbReference>
<protein>
    <submittedName>
        <fullName evidence="2">Zinc-dependent peptidase</fullName>
    </submittedName>
</protein>
<dbReference type="Gene3D" id="3.40.390.10">
    <property type="entry name" value="Collagenase (Catalytic Domain)"/>
    <property type="match status" value="1"/>
</dbReference>
<dbReference type="InterPro" id="IPR024079">
    <property type="entry name" value="MetalloPept_cat_dom_sf"/>
</dbReference>
<evidence type="ECO:0000256" key="1">
    <source>
        <dbReference type="SAM" id="MobiDB-lite"/>
    </source>
</evidence>
<evidence type="ECO:0000313" key="3">
    <source>
        <dbReference type="Proteomes" id="UP000326287"/>
    </source>
</evidence>
<dbReference type="Pfam" id="PF06167">
    <property type="entry name" value="Peptidase_M90"/>
    <property type="match status" value="1"/>
</dbReference>
<proteinExistence type="predicted"/>
<dbReference type="Gene3D" id="1.10.472.150">
    <property type="entry name" value="Glucose-regulated metallo-peptidase M90, N-terminal domain"/>
    <property type="match status" value="1"/>
</dbReference>
<dbReference type="PANTHER" id="PTHR30164">
    <property type="entry name" value="MTFA PEPTIDASE"/>
    <property type="match status" value="1"/>
</dbReference>
<dbReference type="EMBL" id="CP036422">
    <property type="protein sequence ID" value="QFU74191.1"/>
    <property type="molecule type" value="Genomic_DNA"/>
</dbReference>
<name>A0A5P9NEP7_9GAMM</name>
<keyword evidence="3" id="KW-1185">Reference proteome</keyword>
<dbReference type="SUPFAM" id="SSF55486">
    <property type="entry name" value="Metalloproteases ('zincins'), catalytic domain"/>
    <property type="match status" value="1"/>
</dbReference>
<dbReference type="GO" id="GO:0005829">
    <property type="term" value="C:cytosol"/>
    <property type="evidence" value="ECO:0007669"/>
    <property type="project" value="TreeGrafter"/>
</dbReference>
<evidence type="ECO:0000313" key="2">
    <source>
        <dbReference type="EMBL" id="QFU74191.1"/>
    </source>
</evidence>
<feature type="region of interest" description="Disordered" evidence="1">
    <location>
        <begin position="268"/>
        <end position="289"/>
    </location>
</feature>
<organism evidence="2 3">
    <name type="scientific">Halioglobus maricola</name>
    <dbReference type="NCBI Taxonomy" id="2601894"/>
    <lineage>
        <taxon>Bacteria</taxon>
        <taxon>Pseudomonadati</taxon>
        <taxon>Pseudomonadota</taxon>
        <taxon>Gammaproteobacteria</taxon>
        <taxon>Cellvibrionales</taxon>
        <taxon>Halieaceae</taxon>
        <taxon>Halioglobus</taxon>
    </lineage>
</organism>
<dbReference type="InterPro" id="IPR042252">
    <property type="entry name" value="MtfA_N"/>
</dbReference>
<dbReference type="GO" id="GO:0004177">
    <property type="term" value="F:aminopeptidase activity"/>
    <property type="evidence" value="ECO:0007669"/>
    <property type="project" value="TreeGrafter"/>
</dbReference>
<dbReference type="AlphaFoldDB" id="A0A5P9NEP7"/>
<dbReference type="InterPro" id="IPR010384">
    <property type="entry name" value="MtfA_fam"/>
</dbReference>